<sequence length="156" mass="15893">MTGSHRREGGMADCLDILVAEDDPRIAAMLADILDELGHRVVGVVDTAEAAIDLTAGKAVDVAVIDVWLAHGSNGLTAVRHLTGRNGIPVIVCSGHAAAQDALGAGAIAFLEKPFRIADLERALELAMGSGALADATATAARARMLAGHALSPAGR</sequence>
<dbReference type="PANTHER" id="PTHR44591">
    <property type="entry name" value="STRESS RESPONSE REGULATOR PROTEIN 1"/>
    <property type="match status" value="1"/>
</dbReference>
<comment type="caution">
    <text evidence="4">The sequence shown here is derived from an EMBL/GenBank/DDBJ whole genome shotgun (WGS) entry which is preliminary data.</text>
</comment>
<proteinExistence type="predicted"/>
<accession>A0ABX2KC81</accession>
<dbReference type="InterPro" id="IPR011006">
    <property type="entry name" value="CheY-like_superfamily"/>
</dbReference>
<name>A0ABX2KC81_9PROT</name>
<dbReference type="EMBL" id="WHOS01000023">
    <property type="protein sequence ID" value="NUB01218.1"/>
    <property type="molecule type" value="Genomic_DNA"/>
</dbReference>
<feature type="modified residue" description="4-aspartylphosphate" evidence="2">
    <location>
        <position position="66"/>
    </location>
</feature>
<dbReference type="Proteomes" id="UP000605086">
    <property type="component" value="Unassembled WGS sequence"/>
</dbReference>
<feature type="domain" description="Response regulatory" evidence="3">
    <location>
        <begin position="16"/>
        <end position="128"/>
    </location>
</feature>
<dbReference type="SUPFAM" id="SSF52172">
    <property type="entry name" value="CheY-like"/>
    <property type="match status" value="1"/>
</dbReference>
<evidence type="ECO:0000313" key="4">
    <source>
        <dbReference type="EMBL" id="NUB01218.1"/>
    </source>
</evidence>
<reference evidence="4 5" key="1">
    <citation type="submission" date="2019-10" db="EMBL/GenBank/DDBJ databases">
        <title>Genome sequence of Azospirillum melinis.</title>
        <authorList>
            <person name="Ambrosini A."/>
            <person name="Sant'Anna F.H."/>
            <person name="Cassan F.D."/>
            <person name="Souza E.M."/>
            <person name="Passaglia L.M.P."/>
        </authorList>
    </citation>
    <scope>NUCLEOTIDE SEQUENCE [LARGE SCALE GENOMIC DNA]</scope>
    <source>
        <strain evidence="4 5">TMCY0552</strain>
    </source>
</reference>
<keyword evidence="5" id="KW-1185">Reference proteome</keyword>
<organism evidence="4 5">
    <name type="scientific">Azospirillum melinis</name>
    <dbReference type="NCBI Taxonomy" id="328839"/>
    <lineage>
        <taxon>Bacteria</taxon>
        <taxon>Pseudomonadati</taxon>
        <taxon>Pseudomonadota</taxon>
        <taxon>Alphaproteobacteria</taxon>
        <taxon>Rhodospirillales</taxon>
        <taxon>Azospirillaceae</taxon>
        <taxon>Azospirillum</taxon>
    </lineage>
</organism>
<dbReference type="PANTHER" id="PTHR44591:SF3">
    <property type="entry name" value="RESPONSE REGULATORY DOMAIN-CONTAINING PROTEIN"/>
    <property type="match status" value="1"/>
</dbReference>
<evidence type="ECO:0000259" key="3">
    <source>
        <dbReference type="PROSITE" id="PS50110"/>
    </source>
</evidence>
<evidence type="ECO:0000256" key="2">
    <source>
        <dbReference type="PROSITE-ProRule" id="PRU00169"/>
    </source>
</evidence>
<protein>
    <submittedName>
        <fullName evidence="4">Response regulator</fullName>
    </submittedName>
</protein>
<dbReference type="Pfam" id="PF00072">
    <property type="entry name" value="Response_reg"/>
    <property type="match status" value="1"/>
</dbReference>
<dbReference type="PROSITE" id="PS50110">
    <property type="entry name" value="RESPONSE_REGULATORY"/>
    <property type="match status" value="1"/>
</dbReference>
<keyword evidence="1 2" id="KW-0597">Phosphoprotein</keyword>
<dbReference type="InterPro" id="IPR001789">
    <property type="entry name" value="Sig_transdc_resp-reg_receiver"/>
</dbReference>
<evidence type="ECO:0000313" key="5">
    <source>
        <dbReference type="Proteomes" id="UP000605086"/>
    </source>
</evidence>
<dbReference type="InterPro" id="IPR050595">
    <property type="entry name" value="Bact_response_regulator"/>
</dbReference>
<dbReference type="Gene3D" id="3.40.50.2300">
    <property type="match status" value="1"/>
</dbReference>
<dbReference type="SMART" id="SM00448">
    <property type="entry name" value="REC"/>
    <property type="match status" value="1"/>
</dbReference>
<evidence type="ECO:0000256" key="1">
    <source>
        <dbReference type="ARBA" id="ARBA00022553"/>
    </source>
</evidence>
<gene>
    <name evidence="4" type="ORF">GBZ48_18275</name>
</gene>